<gene>
    <name evidence="3" type="ORF">ABIH81_18915</name>
</gene>
<dbReference type="InterPro" id="IPR007278">
    <property type="entry name" value="DUF397"/>
</dbReference>
<dbReference type="RefSeq" id="WP_349876214.1">
    <property type="nucleotide sequence ID" value="NZ_CP157974.1"/>
</dbReference>
<evidence type="ECO:0000313" key="3">
    <source>
        <dbReference type="EMBL" id="XBT79734.1"/>
    </source>
</evidence>
<reference evidence="3" key="1">
    <citation type="submission" date="2024-06" db="EMBL/GenBank/DDBJ databases">
        <title>Micromonospora sp. strain HUAS YX12 genome sequences.</title>
        <authorList>
            <person name="Mo P."/>
        </authorList>
    </citation>
    <scope>NUCLEOTIDE SEQUENCE</scope>
    <source>
        <strain evidence="3">HUAS YX12</strain>
    </source>
</reference>
<accession>A0AAU7QU52</accession>
<dbReference type="Pfam" id="PF04149">
    <property type="entry name" value="DUF397"/>
    <property type="match status" value="1"/>
</dbReference>
<evidence type="ECO:0000259" key="2">
    <source>
        <dbReference type="Pfam" id="PF04149"/>
    </source>
</evidence>
<name>A0AAU7QU52_9ACTN</name>
<protein>
    <submittedName>
        <fullName evidence="3">DUF397 domain-containing protein</fullName>
    </submittedName>
</protein>
<dbReference type="AlphaFoldDB" id="A0AAU7QU52"/>
<organism evidence="3">
    <name type="scientific">Micromonospora sp. HUAS YX12</name>
    <dbReference type="NCBI Taxonomy" id="3156396"/>
    <lineage>
        <taxon>Bacteria</taxon>
        <taxon>Bacillati</taxon>
        <taxon>Actinomycetota</taxon>
        <taxon>Actinomycetes</taxon>
        <taxon>Micromonosporales</taxon>
        <taxon>Micromonosporaceae</taxon>
        <taxon>Micromonospora</taxon>
    </lineage>
</organism>
<proteinExistence type="predicted"/>
<sequence>MSDPLFRPWRKSTRSDGGSNCVEVSDATDGSVMRVRDSKDRTGPTLAFTGDEWAAFIAGAKDGEFDLT</sequence>
<feature type="region of interest" description="Disordered" evidence="1">
    <location>
        <begin position="1"/>
        <end position="25"/>
    </location>
</feature>
<evidence type="ECO:0000256" key="1">
    <source>
        <dbReference type="SAM" id="MobiDB-lite"/>
    </source>
</evidence>
<feature type="domain" description="DUF397" evidence="2">
    <location>
        <begin position="9"/>
        <end position="61"/>
    </location>
</feature>
<dbReference type="EMBL" id="CP157974">
    <property type="protein sequence ID" value="XBT79734.1"/>
    <property type="molecule type" value="Genomic_DNA"/>
</dbReference>